<comment type="caution">
    <text evidence="1">The sequence shown here is derived from an EMBL/GenBank/DDBJ whole genome shotgun (WGS) entry which is preliminary data.</text>
</comment>
<accession>A0ABD3AE89</accession>
<keyword evidence="2" id="KW-1185">Reference proteome</keyword>
<proteinExistence type="predicted"/>
<gene>
    <name evidence="1" type="ORF">ACH5RR_008172</name>
</gene>
<reference evidence="1 2" key="1">
    <citation type="submission" date="2024-11" db="EMBL/GenBank/DDBJ databases">
        <title>A near-complete genome assembly of Cinchona calisaya.</title>
        <authorList>
            <person name="Lian D.C."/>
            <person name="Zhao X.W."/>
            <person name="Wei L."/>
        </authorList>
    </citation>
    <scope>NUCLEOTIDE SEQUENCE [LARGE SCALE GENOMIC DNA]</scope>
    <source>
        <tissue evidence="1">Nenye</tissue>
    </source>
</reference>
<dbReference type="Proteomes" id="UP001630127">
    <property type="component" value="Unassembled WGS sequence"/>
</dbReference>
<dbReference type="AlphaFoldDB" id="A0ABD3AE89"/>
<dbReference type="EMBL" id="JBJUIK010000004">
    <property type="protein sequence ID" value="KAL3528850.1"/>
    <property type="molecule type" value="Genomic_DNA"/>
</dbReference>
<evidence type="ECO:0000313" key="1">
    <source>
        <dbReference type="EMBL" id="KAL3528850.1"/>
    </source>
</evidence>
<name>A0ABD3AE89_9GENT</name>
<organism evidence="1 2">
    <name type="scientific">Cinchona calisaya</name>
    <dbReference type="NCBI Taxonomy" id="153742"/>
    <lineage>
        <taxon>Eukaryota</taxon>
        <taxon>Viridiplantae</taxon>
        <taxon>Streptophyta</taxon>
        <taxon>Embryophyta</taxon>
        <taxon>Tracheophyta</taxon>
        <taxon>Spermatophyta</taxon>
        <taxon>Magnoliopsida</taxon>
        <taxon>eudicotyledons</taxon>
        <taxon>Gunneridae</taxon>
        <taxon>Pentapetalae</taxon>
        <taxon>asterids</taxon>
        <taxon>lamiids</taxon>
        <taxon>Gentianales</taxon>
        <taxon>Rubiaceae</taxon>
        <taxon>Cinchonoideae</taxon>
        <taxon>Cinchoneae</taxon>
        <taxon>Cinchona</taxon>
    </lineage>
</organism>
<protein>
    <submittedName>
        <fullName evidence="1">Uncharacterized protein</fullName>
    </submittedName>
</protein>
<evidence type="ECO:0000313" key="2">
    <source>
        <dbReference type="Proteomes" id="UP001630127"/>
    </source>
</evidence>
<sequence>MIIEAIGEEFKGLLHEEGHQNPNSMSPSLLMRTKNNNGVATQDENGMLNDVFPTKEVDVPRKKNGRKVKIGNRNNRTPLKEMKTNIEAKLSGEKRKIMQQDKGIKLEKEDGNSCKKMKENVLSNIGVMMTEVKRASPKWPSKSQ</sequence>